<gene>
    <name evidence="3" type="ORF">ACG0Z3_16195</name>
</gene>
<dbReference type="EMBL" id="JBIGHW010000009">
    <property type="protein sequence ID" value="MFG6442225.1"/>
    <property type="molecule type" value="Genomic_DNA"/>
</dbReference>
<dbReference type="Proteomes" id="UP001606301">
    <property type="component" value="Unassembled WGS sequence"/>
</dbReference>
<dbReference type="PANTHER" id="PTHR33525">
    <property type="match status" value="1"/>
</dbReference>
<protein>
    <submittedName>
        <fullName evidence="3">HDOD domain-containing protein</fullName>
    </submittedName>
</protein>
<dbReference type="Gene3D" id="1.10.3210.10">
    <property type="entry name" value="Hypothetical protein af1432"/>
    <property type="match status" value="1"/>
</dbReference>
<dbReference type="Pfam" id="PF08668">
    <property type="entry name" value="HDOD"/>
    <property type="match status" value="1"/>
</dbReference>
<feature type="domain" description="HDOD" evidence="2">
    <location>
        <begin position="83"/>
        <end position="274"/>
    </location>
</feature>
<feature type="region of interest" description="Disordered" evidence="1">
    <location>
        <begin position="26"/>
        <end position="55"/>
    </location>
</feature>
<sequence>MLLGLAGAAVVMAWWWLRTRAAPPPARPSIAPRPVAGPPAPLPPPAPAAEAPPWPTPVALPLRAAELLDGPQAEQLVQALRHLPRPPRSLHTLMSPQFVQTATSAELATLVMGEPAVAARVVATANSPLYALQQPVNSVGQAITFLGLANVRQMCMQHMLAACFQPRNAAQQQEFDRLWRASSIAGELCQQLATRLRLPDTGSLMTLLVLSFLGRQACAALLDTAALDGLDAYQRAQHEEQALGLVSHELGHLLMRAWDVPLELADEARTLSALRFDPARPMAADRETALTLCALCALLGERIARGQAGAALFDLDTDTSPDMAALRPRLARPPLDALAREWHSPAMLRVVSRLMTAAR</sequence>
<feature type="compositionally biased region" description="Pro residues" evidence="1">
    <location>
        <begin position="35"/>
        <end position="55"/>
    </location>
</feature>
<evidence type="ECO:0000313" key="3">
    <source>
        <dbReference type="EMBL" id="MFG6442225.1"/>
    </source>
</evidence>
<dbReference type="InterPro" id="IPR013976">
    <property type="entry name" value="HDOD"/>
</dbReference>
<evidence type="ECO:0000256" key="1">
    <source>
        <dbReference type="SAM" id="MobiDB-lite"/>
    </source>
</evidence>
<reference evidence="3 4" key="1">
    <citation type="submission" date="2024-08" db="EMBL/GenBank/DDBJ databases">
        <authorList>
            <person name="Lu H."/>
        </authorList>
    </citation>
    <scope>NUCLEOTIDE SEQUENCE [LARGE SCALE GENOMIC DNA]</scope>
    <source>
        <strain evidence="3 4">LKC17W</strain>
    </source>
</reference>
<accession>A0ABW7FLL5</accession>
<comment type="caution">
    <text evidence="3">The sequence shown here is derived from an EMBL/GenBank/DDBJ whole genome shotgun (WGS) entry which is preliminary data.</text>
</comment>
<evidence type="ECO:0000259" key="2">
    <source>
        <dbReference type="PROSITE" id="PS51833"/>
    </source>
</evidence>
<dbReference type="PROSITE" id="PS51833">
    <property type="entry name" value="HDOD"/>
    <property type="match status" value="1"/>
</dbReference>
<dbReference type="PANTHER" id="PTHR33525:SF4">
    <property type="entry name" value="CYCLIC DI-GMP PHOSPHODIESTERASE CDGJ"/>
    <property type="match status" value="1"/>
</dbReference>
<evidence type="ECO:0000313" key="4">
    <source>
        <dbReference type="Proteomes" id="UP001606301"/>
    </source>
</evidence>
<keyword evidence="4" id="KW-1185">Reference proteome</keyword>
<proteinExistence type="predicted"/>
<name>A0ABW7FLL5_9BURK</name>
<dbReference type="InterPro" id="IPR052340">
    <property type="entry name" value="RNase_Y/CdgJ"/>
</dbReference>
<dbReference type="SUPFAM" id="SSF109604">
    <property type="entry name" value="HD-domain/PDEase-like"/>
    <property type="match status" value="1"/>
</dbReference>
<organism evidence="3 4">
    <name type="scientific">Pelomonas margarita</name>
    <dbReference type="NCBI Taxonomy" id="3299031"/>
    <lineage>
        <taxon>Bacteria</taxon>
        <taxon>Pseudomonadati</taxon>
        <taxon>Pseudomonadota</taxon>
        <taxon>Betaproteobacteria</taxon>
        <taxon>Burkholderiales</taxon>
        <taxon>Sphaerotilaceae</taxon>
        <taxon>Roseateles</taxon>
    </lineage>
</organism>